<gene>
    <name evidence="2" type="ORF">SAMN05421665_0697</name>
</gene>
<dbReference type="AlphaFoldDB" id="A0A1R3WIX9"/>
<evidence type="ECO:0000313" key="3">
    <source>
        <dbReference type="Proteomes" id="UP000186997"/>
    </source>
</evidence>
<dbReference type="InterPro" id="IPR036366">
    <property type="entry name" value="PGBDSf"/>
</dbReference>
<evidence type="ECO:0008006" key="4">
    <source>
        <dbReference type="Google" id="ProtNLM"/>
    </source>
</evidence>
<dbReference type="STRING" id="287098.SAMN05421665_0697"/>
<dbReference type="InterPro" id="IPR036365">
    <property type="entry name" value="PGBD-like_sf"/>
</dbReference>
<keyword evidence="3" id="KW-1185">Reference proteome</keyword>
<keyword evidence="1" id="KW-0732">Signal</keyword>
<organism evidence="2 3">
    <name type="scientific">Yoonia rosea</name>
    <dbReference type="NCBI Taxonomy" id="287098"/>
    <lineage>
        <taxon>Bacteria</taxon>
        <taxon>Pseudomonadati</taxon>
        <taxon>Pseudomonadota</taxon>
        <taxon>Alphaproteobacteria</taxon>
        <taxon>Rhodobacterales</taxon>
        <taxon>Paracoccaceae</taxon>
        <taxon>Yoonia</taxon>
    </lineage>
</organism>
<evidence type="ECO:0000256" key="1">
    <source>
        <dbReference type="SAM" id="SignalP"/>
    </source>
</evidence>
<reference evidence="3" key="1">
    <citation type="submission" date="2017-01" db="EMBL/GenBank/DDBJ databases">
        <authorList>
            <person name="Varghese N."/>
            <person name="Submissions S."/>
        </authorList>
    </citation>
    <scope>NUCLEOTIDE SEQUENCE [LARGE SCALE GENOMIC DNA]</scope>
    <source>
        <strain evidence="3">DSM 29591</strain>
    </source>
</reference>
<dbReference type="OrthoDB" id="7770619at2"/>
<dbReference type="SUPFAM" id="SSF47090">
    <property type="entry name" value="PGBD-like"/>
    <property type="match status" value="1"/>
</dbReference>
<proteinExistence type="predicted"/>
<dbReference type="Proteomes" id="UP000186997">
    <property type="component" value="Unassembled WGS sequence"/>
</dbReference>
<dbReference type="EMBL" id="FTPR01000001">
    <property type="protein sequence ID" value="SIT78049.1"/>
    <property type="molecule type" value="Genomic_DNA"/>
</dbReference>
<feature type="signal peptide" evidence="1">
    <location>
        <begin position="1"/>
        <end position="21"/>
    </location>
</feature>
<evidence type="ECO:0000313" key="2">
    <source>
        <dbReference type="EMBL" id="SIT78049.1"/>
    </source>
</evidence>
<feature type="chain" id="PRO_5010290861" description="Peptidoglycan binding domain-containing protein" evidence="1">
    <location>
        <begin position="22"/>
        <end position="234"/>
    </location>
</feature>
<sequence>MITRLLLHALWLGLTASSLRAAPCVSDTFDRPLPGAMSVVSHVSDVPSAQFPAFWQDGVVNGYAYTIFASAEGTLRPTDVFQDWEMTITCDASAQTCEMSRVGIPPEGAEIVARSIGQCLLGAEVETAAPVPVTALAVPAANPVNAAVAPDTIGTGATTAKVVCRAASVVETNDVAALQRLLIIAGENPGQVDGVLGPKSLAAIEAFSPGASANRTVPEVIALLETYLCGPQTE</sequence>
<protein>
    <recommendedName>
        <fullName evidence="4">Peptidoglycan binding domain-containing protein</fullName>
    </recommendedName>
</protein>
<name>A0A1R3WIX9_9RHOB</name>
<accession>A0A1R3WIX9</accession>
<dbReference type="Gene3D" id="1.10.101.10">
    <property type="entry name" value="PGBD-like superfamily/PGBD"/>
    <property type="match status" value="1"/>
</dbReference>
<dbReference type="RefSeq" id="WP_076658378.1">
    <property type="nucleotide sequence ID" value="NZ_FTPR01000001.1"/>
</dbReference>